<dbReference type="PRINTS" id="PR00149">
    <property type="entry name" value="FUMRATELYASE"/>
</dbReference>
<dbReference type="InterPro" id="IPR000362">
    <property type="entry name" value="Fumarate_lyase_fam"/>
</dbReference>
<dbReference type="PANTHER" id="PTHR43172">
    <property type="entry name" value="ADENYLOSUCCINATE LYASE"/>
    <property type="match status" value="1"/>
</dbReference>
<evidence type="ECO:0000256" key="3">
    <source>
        <dbReference type="ARBA" id="ARBA00008273"/>
    </source>
</evidence>
<evidence type="ECO:0000256" key="9">
    <source>
        <dbReference type="ARBA" id="ARBA00030717"/>
    </source>
</evidence>
<evidence type="ECO:0000256" key="5">
    <source>
        <dbReference type="ARBA" id="ARBA00017058"/>
    </source>
</evidence>
<dbReference type="InterPro" id="IPR024083">
    <property type="entry name" value="Fumarase/histidase_N"/>
</dbReference>
<evidence type="ECO:0000256" key="8">
    <source>
        <dbReference type="ARBA" id="ARBA00024477"/>
    </source>
</evidence>
<evidence type="ECO:0000256" key="12">
    <source>
        <dbReference type="RuleBase" id="RU361172"/>
    </source>
</evidence>
<dbReference type="InterPro" id="IPR020557">
    <property type="entry name" value="Fumarate_lyase_CS"/>
</dbReference>
<comment type="catalytic activity">
    <reaction evidence="8">
        <text>(2S)-2-[5-amino-1-(5-phospho-beta-D-ribosyl)imidazole-4-carboxamido]succinate = 5-amino-1-(5-phospho-beta-D-ribosyl)imidazole-4-carboxamide + fumarate</text>
        <dbReference type="Rhea" id="RHEA:23920"/>
        <dbReference type="ChEBI" id="CHEBI:29806"/>
        <dbReference type="ChEBI" id="CHEBI:58443"/>
        <dbReference type="ChEBI" id="CHEBI:58475"/>
        <dbReference type="EC" id="4.3.2.2"/>
    </reaction>
    <physiologicalReaction direction="left-to-right" evidence="8">
        <dbReference type="Rhea" id="RHEA:23921"/>
    </physiologicalReaction>
</comment>
<protein>
    <recommendedName>
        <fullName evidence="5 11">Adenylosuccinate lyase</fullName>
        <shortName evidence="12">ASL</shortName>
        <ecNumber evidence="4 11">4.3.2.2</ecNumber>
    </recommendedName>
    <alternativeName>
        <fullName evidence="9 12">Adenylosuccinase</fullName>
    </alternativeName>
</protein>
<dbReference type="GO" id="GO:0004018">
    <property type="term" value="F:N6-(1,2-dicarboxyethyl)AMP AMP-lyase (fumarate-forming) activity"/>
    <property type="evidence" value="ECO:0007669"/>
    <property type="project" value="UniProtKB-UniRule"/>
</dbReference>
<evidence type="ECO:0000259" key="13">
    <source>
        <dbReference type="SMART" id="SM00998"/>
    </source>
</evidence>
<dbReference type="SUPFAM" id="SSF48557">
    <property type="entry name" value="L-aspartase-like"/>
    <property type="match status" value="1"/>
</dbReference>
<dbReference type="Gene3D" id="1.20.200.10">
    <property type="entry name" value="Fumarase/aspartase (Central domain)"/>
    <property type="match status" value="1"/>
</dbReference>
<feature type="domain" description="Adenylosuccinate lyase C-terminal" evidence="13">
    <location>
        <begin position="350"/>
        <end position="426"/>
    </location>
</feature>
<evidence type="ECO:0000313" key="14">
    <source>
        <dbReference type="EMBL" id="HIS73565.1"/>
    </source>
</evidence>
<reference evidence="14" key="1">
    <citation type="submission" date="2020-10" db="EMBL/GenBank/DDBJ databases">
        <authorList>
            <person name="Gilroy R."/>
        </authorList>
    </citation>
    <scope>NUCLEOTIDE SEQUENCE</scope>
    <source>
        <strain evidence="14">CHK152-2871</strain>
    </source>
</reference>
<comment type="pathway">
    <text evidence="2 12">Purine metabolism; AMP biosynthesis via de novo pathway; AMP from IMP: step 2/2.</text>
</comment>
<comment type="pathway">
    <text evidence="1 12">Purine metabolism; IMP biosynthesis via de novo pathway; 5-amino-1-(5-phospho-D-ribosyl)imidazole-4-carboxamide from 5-amino-1-(5-phospho-D-ribosyl)imidazole-4-carboxylate: step 2/2.</text>
</comment>
<dbReference type="Pfam" id="PF00206">
    <property type="entry name" value="Lyase_1"/>
    <property type="match status" value="1"/>
</dbReference>
<evidence type="ECO:0000256" key="6">
    <source>
        <dbReference type="ARBA" id="ARBA00022755"/>
    </source>
</evidence>
<dbReference type="InterPro" id="IPR019468">
    <property type="entry name" value="AdenyloSucc_lyase_C"/>
</dbReference>
<reference evidence="14" key="2">
    <citation type="journal article" date="2021" name="PeerJ">
        <title>Extensive microbial diversity within the chicken gut microbiome revealed by metagenomics and culture.</title>
        <authorList>
            <person name="Gilroy R."/>
            <person name="Ravi A."/>
            <person name="Getino M."/>
            <person name="Pursley I."/>
            <person name="Horton D.L."/>
            <person name="Alikhan N.F."/>
            <person name="Baker D."/>
            <person name="Gharbi K."/>
            <person name="Hall N."/>
            <person name="Watson M."/>
            <person name="Adriaenssens E.M."/>
            <person name="Foster-Nyarko E."/>
            <person name="Jarju S."/>
            <person name="Secka A."/>
            <person name="Antonio M."/>
            <person name="Oren A."/>
            <person name="Chaudhuri R.R."/>
            <person name="La Ragione R."/>
            <person name="Hildebrand F."/>
            <person name="Pallen M.J."/>
        </authorList>
    </citation>
    <scope>NUCLEOTIDE SEQUENCE</scope>
    <source>
        <strain evidence="14">CHK152-2871</strain>
    </source>
</reference>
<comment type="similarity">
    <text evidence="3 12">Belongs to the lyase 1 family. Adenylosuccinate lyase subfamily.</text>
</comment>
<name>A0A9D1JWY5_9BACT</name>
<keyword evidence="6 12" id="KW-0658">Purine biosynthesis</keyword>
<dbReference type="InterPro" id="IPR008948">
    <property type="entry name" value="L-Aspartase-like"/>
</dbReference>
<dbReference type="CDD" id="cd01360">
    <property type="entry name" value="Adenylsuccinate_lyase_1"/>
    <property type="match status" value="1"/>
</dbReference>
<dbReference type="Pfam" id="PF10397">
    <property type="entry name" value="ADSL_C"/>
    <property type="match status" value="1"/>
</dbReference>
<dbReference type="Gene3D" id="1.10.275.10">
    <property type="entry name" value="Fumarase/aspartase (N-terminal domain)"/>
    <property type="match status" value="1"/>
</dbReference>
<dbReference type="SMART" id="SM00998">
    <property type="entry name" value="ADSL_C"/>
    <property type="match status" value="1"/>
</dbReference>
<evidence type="ECO:0000256" key="7">
    <source>
        <dbReference type="ARBA" id="ARBA00023239"/>
    </source>
</evidence>
<dbReference type="InterPro" id="IPR022761">
    <property type="entry name" value="Fumarate_lyase_N"/>
</dbReference>
<evidence type="ECO:0000256" key="10">
    <source>
        <dbReference type="ARBA" id="ARBA00049115"/>
    </source>
</evidence>
<accession>A0A9D1JWY5</accession>
<evidence type="ECO:0000256" key="1">
    <source>
        <dbReference type="ARBA" id="ARBA00004706"/>
    </source>
</evidence>
<keyword evidence="7 12" id="KW-0456">Lyase</keyword>
<dbReference type="Gene3D" id="1.10.40.30">
    <property type="entry name" value="Fumarase/aspartase (C-terminal domain)"/>
    <property type="match status" value="1"/>
</dbReference>
<dbReference type="GO" id="GO:0044208">
    <property type="term" value="P:'de novo' AMP biosynthetic process"/>
    <property type="evidence" value="ECO:0007669"/>
    <property type="project" value="TreeGrafter"/>
</dbReference>
<dbReference type="GO" id="GO:0070626">
    <property type="term" value="F:(S)-2-(5-amino-1-(5-phospho-D-ribosyl)imidazole-4-carboxamido) succinate lyase (fumarate-forming) activity"/>
    <property type="evidence" value="ECO:0007669"/>
    <property type="project" value="TreeGrafter"/>
</dbReference>
<evidence type="ECO:0000256" key="2">
    <source>
        <dbReference type="ARBA" id="ARBA00004734"/>
    </source>
</evidence>
<evidence type="ECO:0000256" key="4">
    <source>
        <dbReference type="ARBA" id="ARBA00012339"/>
    </source>
</evidence>
<dbReference type="Proteomes" id="UP000886865">
    <property type="component" value="Unassembled WGS sequence"/>
</dbReference>
<comment type="catalytic activity">
    <reaction evidence="10">
        <text>N(6)-(1,2-dicarboxyethyl)-AMP = fumarate + AMP</text>
        <dbReference type="Rhea" id="RHEA:16853"/>
        <dbReference type="ChEBI" id="CHEBI:29806"/>
        <dbReference type="ChEBI" id="CHEBI:57567"/>
        <dbReference type="ChEBI" id="CHEBI:456215"/>
        <dbReference type="EC" id="4.3.2.2"/>
    </reaction>
    <physiologicalReaction direction="left-to-right" evidence="10">
        <dbReference type="Rhea" id="RHEA:16854"/>
    </physiologicalReaction>
</comment>
<organism evidence="14 15">
    <name type="scientific">Candidatus Galligastranaerophilus intestinavium</name>
    <dbReference type="NCBI Taxonomy" id="2840836"/>
    <lineage>
        <taxon>Bacteria</taxon>
        <taxon>Candidatus Galligastranaerophilus</taxon>
    </lineage>
</organism>
<gene>
    <name evidence="14" type="ORF">IAA86_00930</name>
</gene>
<dbReference type="GO" id="GO:0005829">
    <property type="term" value="C:cytosol"/>
    <property type="evidence" value="ECO:0007669"/>
    <property type="project" value="TreeGrafter"/>
</dbReference>
<dbReference type="PROSITE" id="PS00163">
    <property type="entry name" value="FUMARATE_LYASES"/>
    <property type="match status" value="1"/>
</dbReference>
<comment type="caution">
    <text evidence="14">The sequence shown here is derived from an EMBL/GenBank/DDBJ whole genome shotgun (WGS) entry which is preliminary data.</text>
</comment>
<dbReference type="EMBL" id="DVJQ01000009">
    <property type="protein sequence ID" value="HIS73565.1"/>
    <property type="molecule type" value="Genomic_DNA"/>
</dbReference>
<dbReference type="PRINTS" id="PR00145">
    <property type="entry name" value="ARGSUCLYASE"/>
</dbReference>
<dbReference type="AlphaFoldDB" id="A0A9D1JWY5"/>
<dbReference type="PANTHER" id="PTHR43172:SF1">
    <property type="entry name" value="ADENYLOSUCCINATE LYASE"/>
    <property type="match status" value="1"/>
</dbReference>
<proteinExistence type="inferred from homology"/>
<evidence type="ECO:0000256" key="11">
    <source>
        <dbReference type="NCBIfam" id="TIGR00928"/>
    </source>
</evidence>
<dbReference type="EC" id="4.3.2.2" evidence="4 11"/>
<evidence type="ECO:0000313" key="15">
    <source>
        <dbReference type="Proteomes" id="UP000886865"/>
    </source>
</evidence>
<dbReference type="InterPro" id="IPR004769">
    <property type="entry name" value="Pur_lyase"/>
</dbReference>
<dbReference type="NCBIfam" id="TIGR00928">
    <property type="entry name" value="purB"/>
    <property type="match status" value="1"/>
</dbReference>
<dbReference type="FunFam" id="1.20.200.10:FF:000008">
    <property type="entry name" value="Adenylosuccinate lyase"/>
    <property type="match status" value="1"/>
</dbReference>
<sequence length="427" mass="48624">MIKRYSREKISSIWELEQKFSYYLNVELAVCMAYNKLGKIPDSAFEHIKKTASFSVDRIDEIEKQVRHDVIAFLTNVNENIKEEYSQYMHMGLTSSDVIDTAFALQIKDASDIINDDLDILLNSILSLAKKHKNTVCLGRSHGIGAEVITFGFKLLNWYDMLERAKRRFNYALNDVLVGQISGPVGTYSNVDTEVEKLTCEFLGLKPAKISTQVIARDRHGAYIGALAYIASAIETFAIEIRHLQRWEVCEVEEGFKEGQKGSSAMPHKKNPIACENLSGLARVVRSNSIAALEDIALWHERDISHSSVERIIFPDSTILIDYMLNRFNNVVNNLVVKEKNMLKNAQKYGGIIYSQACMLKLTRKGLSREQAYEIVQKEALSAFSKGDEGNFKENMRAHLSDEEINECFDEKKYLKNIEVIYSRFGL</sequence>